<dbReference type="Gene3D" id="3.40.50.1010">
    <property type="entry name" value="5'-nuclease"/>
    <property type="match status" value="1"/>
</dbReference>
<dbReference type="EC" id="3.1.-.-" evidence="6"/>
<dbReference type="Pfam" id="PF01850">
    <property type="entry name" value="PIN"/>
    <property type="match status" value="1"/>
</dbReference>
<dbReference type="AlphaFoldDB" id="A0A316A378"/>
<keyword evidence="3 6" id="KW-0479">Metal-binding</keyword>
<organism evidence="8 9">
    <name type="scientific">Quadrisphaera granulorum</name>
    <dbReference type="NCBI Taxonomy" id="317664"/>
    <lineage>
        <taxon>Bacteria</taxon>
        <taxon>Bacillati</taxon>
        <taxon>Actinomycetota</taxon>
        <taxon>Actinomycetes</taxon>
        <taxon>Kineosporiales</taxon>
        <taxon>Kineosporiaceae</taxon>
        <taxon>Quadrisphaera</taxon>
    </lineage>
</organism>
<evidence type="ECO:0000259" key="7">
    <source>
        <dbReference type="Pfam" id="PF01850"/>
    </source>
</evidence>
<sequence>MIVLDVSVLTSALTDDGPLGVAARAELSRDLRWAAPAHLVVEVFSAVRGRRAGGHITEERALDAIAALAAAVIEPVATSPLLRRMWELRGHVTGNDAAYAVAAESLGCPLVTADLRLARAAGLRCEVRVVRPE</sequence>
<dbReference type="RefSeq" id="WP_109775461.1">
    <property type="nucleotide sequence ID" value="NZ_QGDQ01000021.1"/>
</dbReference>
<comment type="cofactor">
    <cofactor evidence="6">
        <name>Mg(2+)</name>
        <dbReference type="ChEBI" id="CHEBI:18420"/>
    </cofactor>
</comment>
<keyword evidence="2 6" id="KW-0540">Nuclease</keyword>
<dbReference type="InterPro" id="IPR002716">
    <property type="entry name" value="PIN_dom"/>
</dbReference>
<evidence type="ECO:0000256" key="3">
    <source>
        <dbReference type="ARBA" id="ARBA00022723"/>
    </source>
</evidence>
<feature type="binding site" evidence="6">
    <location>
        <position position="96"/>
    </location>
    <ligand>
        <name>Mg(2+)</name>
        <dbReference type="ChEBI" id="CHEBI:18420"/>
    </ligand>
</feature>
<dbReference type="InterPro" id="IPR044153">
    <property type="entry name" value="PIN_Pae0151-like"/>
</dbReference>
<dbReference type="OrthoDB" id="4377304at2"/>
<comment type="caution">
    <text evidence="8">The sequence shown here is derived from an EMBL/GenBank/DDBJ whole genome shotgun (WGS) entry which is preliminary data.</text>
</comment>
<dbReference type="GO" id="GO:0016787">
    <property type="term" value="F:hydrolase activity"/>
    <property type="evidence" value="ECO:0007669"/>
    <property type="project" value="UniProtKB-KW"/>
</dbReference>
<dbReference type="InterPro" id="IPR029060">
    <property type="entry name" value="PIN-like_dom_sf"/>
</dbReference>
<evidence type="ECO:0000313" key="9">
    <source>
        <dbReference type="Proteomes" id="UP000245469"/>
    </source>
</evidence>
<gene>
    <name evidence="6" type="primary">vapC</name>
    <name evidence="8" type="ORF">BXY45_12141</name>
</gene>
<dbReference type="EMBL" id="QGDQ01000021">
    <property type="protein sequence ID" value="PWJ51164.1"/>
    <property type="molecule type" value="Genomic_DNA"/>
</dbReference>
<feature type="binding site" evidence="6">
    <location>
        <position position="5"/>
    </location>
    <ligand>
        <name>Mg(2+)</name>
        <dbReference type="ChEBI" id="CHEBI:18420"/>
    </ligand>
</feature>
<evidence type="ECO:0000313" key="8">
    <source>
        <dbReference type="EMBL" id="PWJ51164.1"/>
    </source>
</evidence>
<dbReference type="CDD" id="cd09873">
    <property type="entry name" value="PIN_Pae0151-like"/>
    <property type="match status" value="1"/>
</dbReference>
<keyword evidence="6" id="KW-0800">Toxin</keyword>
<evidence type="ECO:0000256" key="2">
    <source>
        <dbReference type="ARBA" id="ARBA00022722"/>
    </source>
</evidence>
<dbReference type="InterPro" id="IPR051619">
    <property type="entry name" value="TypeII_TA_RNase_PINc/VapC"/>
</dbReference>
<keyword evidence="4 6" id="KW-0378">Hydrolase</keyword>
<keyword evidence="9" id="KW-1185">Reference proteome</keyword>
<name>A0A316A378_9ACTN</name>
<keyword evidence="1 6" id="KW-1277">Toxin-antitoxin system</keyword>
<comment type="similarity">
    <text evidence="6">Belongs to the PINc/VapC protein family.</text>
</comment>
<dbReference type="GO" id="GO:0004540">
    <property type="term" value="F:RNA nuclease activity"/>
    <property type="evidence" value="ECO:0007669"/>
    <property type="project" value="InterPro"/>
</dbReference>
<evidence type="ECO:0000256" key="1">
    <source>
        <dbReference type="ARBA" id="ARBA00022649"/>
    </source>
</evidence>
<dbReference type="GO" id="GO:0090729">
    <property type="term" value="F:toxin activity"/>
    <property type="evidence" value="ECO:0007669"/>
    <property type="project" value="UniProtKB-KW"/>
</dbReference>
<evidence type="ECO:0000256" key="6">
    <source>
        <dbReference type="HAMAP-Rule" id="MF_00265"/>
    </source>
</evidence>
<accession>A0A316A378</accession>
<proteinExistence type="inferred from homology"/>
<comment type="function">
    <text evidence="6">Toxic component of a toxin-antitoxin (TA) system. An RNase.</text>
</comment>
<evidence type="ECO:0000256" key="5">
    <source>
        <dbReference type="ARBA" id="ARBA00022842"/>
    </source>
</evidence>
<dbReference type="HAMAP" id="MF_00265">
    <property type="entry name" value="VapC_Nob1"/>
    <property type="match status" value="1"/>
</dbReference>
<evidence type="ECO:0000256" key="4">
    <source>
        <dbReference type="ARBA" id="ARBA00022801"/>
    </source>
</evidence>
<reference evidence="8 9" key="1">
    <citation type="submission" date="2018-03" db="EMBL/GenBank/DDBJ databases">
        <title>Genomic Encyclopedia of Archaeal and Bacterial Type Strains, Phase II (KMG-II): from individual species to whole genera.</title>
        <authorList>
            <person name="Goeker M."/>
        </authorList>
    </citation>
    <scope>NUCLEOTIDE SEQUENCE [LARGE SCALE GENOMIC DNA]</scope>
    <source>
        <strain evidence="8 9">DSM 44889</strain>
    </source>
</reference>
<keyword evidence="5 6" id="KW-0460">Magnesium</keyword>
<feature type="domain" description="PIN" evidence="7">
    <location>
        <begin position="2"/>
        <end position="122"/>
    </location>
</feature>
<dbReference type="GO" id="GO:0000287">
    <property type="term" value="F:magnesium ion binding"/>
    <property type="evidence" value="ECO:0007669"/>
    <property type="project" value="UniProtKB-UniRule"/>
</dbReference>
<dbReference type="SUPFAM" id="SSF88723">
    <property type="entry name" value="PIN domain-like"/>
    <property type="match status" value="1"/>
</dbReference>
<dbReference type="InterPro" id="IPR022907">
    <property type="entry name" value="VapC_family"/>
</dbReference>
<protein>
    <recommendedName>
        <fullName evidence="6">Ribonuclease VapC</fullName>
        <shortName evidence="6">RNase VapC</shortName>
        <ecNumber evidence="6">3.1.-.-</ecNumber>
    </recommendedName>
    <alternativeName>
        <fullName evidence="6">Toxin VapC</fullName>
    </alternativeName>
</protein>
<dbReference type="PANTHER" id="PTHR35901">
    <property type="entry name" value="RIBONUCLEASE VAPC3"/>
    <property type="match status" value="1"/>
</dbReference>
<dbReference type="Proteomes" id="UP000245469">
    <property type="component" value="Unassembled WGS sequence"/>
</dbReference>
<dbReference type="PANTHER" id="PTHR35901:SF1">
    <property type="entry name" value="EXONUCLEASE VAPC9"/>
    <property type="match status" value="1"/>
</dbReference>